<dbReference type="InterPro" id="IPR040442">
    <property type="entry name" value="Pyrv_kinase-like_dom_sf"/>
</dbReference>
<keyword evidence="6" id="KW-1185">Reference proteome</keyword>
<feature type="domain" description="HpcH/HpaI aldolase/citrate lyase" evidence="4">
    <location>
        <begin position="19"/>
        <end position="239"/>
    </location>
</feature>
<comment type="caution">
    <text evidence="5">The sequence shown here is derived from an EMBL/GenBank/DDBJ whole genome shotgun (WGS) entry which is preliminary data.</text>
</comment>
<accession>A0ABM9EFE0</accession>
<evidence type="ECO:0000256" key="2">
    <source>
        <dbReference type="ARBA" id="ARBA00022723"/>
    </source>
</evidence>
<dbReference type="EMBL" id="CAKXZT010000163">
    <property type="protein sequence ID" value="CAH2408071.1"/>
    <property type="molecule type" value="Genomic_DNA"/>
</dbReference>
<evidence type="ECO:0000256" key="1">
    <source>
        <dbReference type="ARBA" id="ARBA00005568"/>
    </source>
</evidence>
<dbReference type="InterPro" id="IPR015813">
    <property type="entry name" value="Pyrv/PenolPyrv_kinase-like_dom"/>
</dbReference>
<evidence type="ECO:0000313" key="6">
    <source>
        <dbReference type="Proteomes" id="UP001153050"/>
    </source>
</evidence>
<dbReference type="SUPFAM" id="SSF51621">
    <property type="entry name" value="Phosphoenolpyruvate/pyruvate domain"/>
    <property type="match status" value="1"/>
</dbReference>
<protein>
    <submittedName>
        <fullName evidence="5">4-hydroxy-2-oxovalerate aldolase</fullName>
    </submittedName>
</protein>
<sequence>MSTALGFRGRLLSGQPLVGTWIKTPSRIVAEVLAGAALDVLCLDAEHAPFDREDLDGAIFASRVQDMPVLVRPASSSAEHILNALDLGASGVVAPHIRSGTEAEALVRHCLFGPGGRGYAGSTRAAGFTRSPMAAYRRRAIDDTAIIAQIEDREALNDLADIVRVDRLDCVFVGRIDLTISMGGQTPDDLAVIEAVTEICRRASEAGRRVGMFVSNLADVSVWIERGASFFLLSSDQTFLMQGAQALRTSFDAASHGRETAGRAAS</sequence>
<proteinExistence type="inferred from homology"/>
<dbReference type="PANTHER" id="PTHR30502">
    <property type="entry name" value="2-KETO-3-DEOXY-L-RHAMNONATE ALDOLASE"/>
    <property type="match status" value="1"/>
</dbReference>
<name>A0ABM9EFE0_9HYPH</name>
<keyword evidence="2" id="KW-0479">Metal-binding</keyword>
<dbReference type="Proteomes" id="UP001153050">
    <property type="component" value="Unassembled WGS sequence"/>
</dbReference>
<comment type="similarity">
    <text evidence="1">Belongs to the HpcH/HpaI aldolase family.</text>
</comment>
<organism evidence="5 6">
    <name type="scientific">Mesorhizobium escarrei</name>
    <dbReference type="NCBI Taxonomy" id="666018"/>
    <lineage>
        <taxon>Bacteria</taxon>
        <taxon>Pseudomonadati</taxon>
        <taxon>Pseudomonadota</taxon>
        <taxon>Alphaproteobacteria</taxon>
        <taxon>Hyphomicrobiales</taxon>
        <taxon>Phyllobacteriaceae</taxon>
        <taxon>Mesorhizobium</taxon>
    </lineage>
</organism>
<dbReference type="InterPro" id="IPR050251">
    <property type="entry name" value="HpcH-HpaI_aldolase"/>
</dbReference>
<dbReference type="Pfam" id="PF03328">
    <property type="entry name" value="HpcH_HpaI"/>
    <property type="match status" value="1"/>
</dbReference>
<reference evidence="5 6" key="1">
    <citation type="submission" date="2022-03" db="EMBL/GenBank/DDBJ databases">
        <authorList>
            <person name="Brunel B."/>
        </authorList>
    </citation>
    <scope>NUCLEOTIDE SEQUENCE [LARGE SCALE GENOMIC DNA]</scope>
    <source>
        <strain evidence="5">STM5069sample</strain>
    </source>
</reference>
<keyword evidence="3" id="KW-0456">Lyase</keyword>
<evidence type="ECO:0000313" key="5">
    <source>
        <dbReference type="EMBL" id="CAH2408071.1"/>
    </source>
</evidence>
<dbReference type="InterPro" id="IPR005000">
    <property type="entry name" value="Aldolase/citrate-lyase_domain"/>
</dbReference>
<gene>
    <name evidence="5" type="ORF">MES5069_650034</name>
</gene>
<dbReference type="RefSeq" id="WP_254021517.1">
    <property type="nucleotide sequence ID" value="NZ_CAKXZT010000163.1"/>
</dbReference>
<dbReference type="Gene3D" id="3.20.20.60">
    <property type="entry name" value="Phosphoenolpyruvate-binding domains"/>
    <property type="match status" value="1"/>
</dbReference>
<evidence type="ECO:0000259" key="4">
    <source>
        <dbReference type="Pfam" id="PF03328"/>
    </source>
</evidence>
<evidence type="ECO:0000256" key="3">
    <source>
        <dbReference type="ARBA" id="ARBA00023239"/>
    </source>
</evidence>
<dbReference type="PANTHER" id="PTHR30502:SF0">
    <property type="entry name" value="PHOSPHOENOLPYRUVATE CARBOXYLASE FAMILY PROTEIN"/>
    <property type="match status" value="1"/>
</dbReference>